<organism evidence="3 4">
    <name type="scientific">Sorghum bicolor</name>
    <name type="common">Sorghum</name>
    <name type="synonym">Sorghum vulgare</name>
    <dbReference type="NCBI Taxonomy" id="4558"/>
    <lineage>
        <taxon>Eukaryota</taxon>
        <taxon>Viridiplantae</taxon>
        <taxon>Streptophyta</taxon>
        <taxon>Embryophyta</taxon>
        <taxon>Tracheophyta</taxon>
        <taxon>Spermatophyta</taxon>
        <taxon>Magnoliopsida</taxon>
        <taxon>Liliopsida</taxon>
        <taxon>Poales</taxon>
        <taxon>Poaceae</taxon>
        <taxon>PACMAD clade</taxon>
        <taxon>Panicoideae</taxon>
        <taxon>Andropogonodae</taxon>
        <taxon>Andropogoneae</taxon>
        <taxon>Sorghinae</taxon>
        <taxon>Sorghum</taxon>
    </lineage>
</organism>
<evidence type="ECO:0000259" key="2">
    <source>
        <dbReference type="Pfam" id="PF23310"/>
    </source>
</evidence>
<dbReference type="InParanoid" id="A0A194YPJ5"/>
<evidence type="ECO:0000313" key="4">
    <source>
        <dbReference type="Proteomes" id="UP000000768"/>
    </source>
</evidence>
<evidence type="ECO:0000313" key="3">
    <source>
        <dbReference type="EMBL" id="KXG30153.1"/>
    </source>
</evidence>
<proteinExistence type="predicted"/>
<dbReference type="EMBL" id="CM000763">
    <property type="protein sequence ID" value="KXG30153.1"/>
    <property type="molecule type" value="Genomic_DNA"/>
</dbReference>
<dbReference type="Proteomes" id="UP000000768">
    <property type="component" value="Chromosome 4"/>
</dbReference>
<dbReference type="PANTHER" id="PTHR33784:SF10">
    <property type="entry name" value="F-BOX PROTEIN"/>
    <property type="match status" value="1"/>
</dbReference>
<dbReference type="Gramene" id="KXG30153">
    <property type="protein sequence ID" value="KXG30153"/>
    <property type="gene ID" value="SORBI_3004G138700"/>
</dbReference>
<reference evidence="3 4" key="1">
    <citation type="journal article" date="2009" name="Nature">
        <title>The Sorghum bicolor genome and the diversification of grasses.</title>
        <authorList>
            <person name="Paterson A.H."/>
            <person name="Bowers J.E."/>
            <person name="Bruggmann R."/>
            <person name="Dubchak I."/>
            <person name="Grimwood J."/>
            <person name="Gundlach H."/>
            <person name="Haberer G."/>
            <person name="Hellsten U."/>
            <person name="Mitros T."/>
            <person name="Poliakov A."/>
            <person name="Schmutz J."/>
            <person name="Spannagl M."/>
            <person name="Tang H."/>
            <person name="Wang X."/>
            <person name="Wicker T."/>
            <person name="Bharti A.K."/>
            <person name="Chapman J."/>
            <person name="Feltus F.A."/>
            <person name="Gowik U."/>
            <person name="Grigoriev I.V."/>
            <person name="Lyons E."/>
            <person name="Maher C.A."/>
            <person name="Martis M."/>
            <person name="Narechania A."/>
            <person name="Otillar R.P."/>
            <person name="Penning B.W."/>
            <person name="Salamov A.A."/>
            <person name="Wang Y."/>
            <person name="Zhang L."/>
            <person name="Carpita N.C."/>
            <person name="Freeling M."/>
            <person name="Gingle A.R."/>
            <person name="Hash C.T."/>
            <person name="Keller B."/>
            <person name="Klein P."/>
            <person name="Kresovich S."/>
            <person name="McCann M.C."/>
            <person name="Ming R."/>
            <person name="Peterson D.G."/>
            <person name="Mehboob-ur-Rahman"/>
            <person name="Ware D."/>
            <person name="Westhoff P."/>
            <person name="Mayer K.F."/>
            <person name="Messing J."/>
            <person name="Rokhsar D.S."/>
        </authorList>
    </citation>
    <scope>NUCLEOTIDE SEQUENCE [LARGE SCALE GENOMIC DNA]</scope>
    <source>
        <strain evidence="4">cv. BTx623</strain>
    </source>
</reference>
<gene>
    <name evidence="3" type="ORF">SORBI_3004G138700</name>
</gene>
<evidence type="ECO:0000256" key="1">
    <source>
        <dbReference type="SAM" id="MobiDB-lite"/>
    </source>
</evidence>
<reference evidence="4" key="2">
    <citation type="journal article" date="2018" name="Plant J.">
        <title>The Sorghum bicolor reference genome: improved assembly, gene annotations, a transcriptome atlas, and signatures of genome organization.</title>
        <authorList>
            <person name="McCormick R.F."/>
            <person name="Truong S.K."/>
            <person name="Sreedasyam A."/>
            <person name="Jenkins J."/>
            <person name="Shu S."/>
            <person name="Sims D."/>
            <person name="Kennedy M."/>
            <person name="Amirebrahimi M."/>
            <person name="Weers B.D."/>
            <person name="McKinley B."/>
            <person name="Mattison A."/>
            <person name="Morishige D.T."/>
            <person name="Grimwood J."/>
            <person name="Schmutz J."/>
            <person name="Mullet J.E."/>
        </authorList>
    </citation>
    <scope>NUCLEOTIDE SEQUENCE [LARGE SCALE GENOMIC DNA]</scope>
    <source>
        <strain evidence="4">cv. BTx623</strain>
    </source>
</reference>
<feature type="compositionally biased region" description="Basic and acidic residues" evidence="1">
    <location>
        <begin position="135"/>
        <end position="152"/>
    </location>
</feature>
<dbReference type="InterPro" id="IPR040338">
    <property type="entry name" value="At1g67623-like"/>
</dbReference>
<sequence length="168" mass="19571">MQRIPSDLALDIACRFASEAKHTMHDLASLRAMCTEMRRVVLRARRWEPYCDSEERWETLTHKLARHGNPGACFLTGLKTLFFEHHDTNTPPRVDMLRRAADGGHQSARYVIAVVLFRMRYDTANDDEARRLLREVEGEESSSPKRKNDQCTHNRLIVHQIMQSMRLP</sequence>
<dbReference type="PANTHER" id="PTHR33784">
    <property type="entry name" value="OS05G0482100 PROTEIN"/>
    <property type="match status" value="1"/>
</dbReference>
<keyword evidence="4" id="KW-1185">Reference proteome</keyword>
<dbReference type="AlphaFoldDB" id="A0A194YPJ5"/>
<accession>A0A194YPJ5</accession>
<dbReference type="OMA" id="RATCSFM"/>
<dbReference type="Pfam" id="PF23310">
    <property type="entry name" value="TPR_27"/>
    <property type="match status" value="1"/>
</dbReference>
<protein>
    <recommendedName>
        <fullName evidence="2">At2g35280-like TPR domain-containing protein</fullName>
    </recommendedName>
</protein>
<name>A0A194YPJ5_SORBI</name>
<feature type="domain" description="At2g35280-like TPR" evidence="2">
    <location>
        <begin position="62"/>
        <end position="142"/>
    </location>
</feature>
<dbReference type="InterPro" id="IPR057136">
    <property type="entry name" value="At2g35280_TPR_dom"/>
</dbReference>
<feature type="region of interest" description="Disordered" evidence="1">
    <location>
        <begin position="135"/>
        <end position="154"/>
    </location>
</feature>